<keyword evidence="4" id="KW-0862">Zinc</keyword>
<dbReference type="PANTHER" id="PTHR24379">
    <property type="entry name" value="KRAB AND ZINC FINGER DOMAIN-CONTAINING"/>
    <property type="match status" value="1"/>
</dbReference>
<dbReference type="PANTHER" id="PTHR24379:SF121">
    <property type="entry name" value="C2H2-TYPE DOMAIN-CONTAINING PROTEIN"/>
    <property type="match status" value="1"/>
</dbReference>
<dbReference type="PROSITE" id="PS00028">
    <property type="entry name" value="ZINC_FINGER_C2H2_1"/>
    <property type="match status" value="1"/>
</dbReference>
<dbReference type="EMBL" id="JAPWTJ010000065">
    <property type="protein sequence ID" value="KAJ8983714.1"/>
    <property type="molecule type" value="Genomic_DNA"/>
</dbReference>
<evidence type="ECO:0000256" key="3">
    <source>
        <dbReference type="ARBA" id="ARBA00022771"/>
    </source>
</evidence>
<dbReference type="Proteomes" id="UP001162164">
    <property type="component" value="Unassembled WGS sequence"/>
</dbReference>
<dbReference type="SMART" id="SM00355">
    <property type="entry name" value="ZnF_C2H2"/>
    <property type="match status" value="3"/>
</dbReference>
<keyword evidence="8" id="KW-1185">Reference proteome</keyword>
<reference evidence="7" key="1">
    <citation type="journal article" date="2023" name="Insect Mol. Biol.">
        <title>Genome sequencing provides insights into the evolution of gene families encoding plant cell wall-degrading enzymes in longhorned beetles.</title>
        <authorList>
            <person name="Shin N.R."/>
            <person name="Okamura Y."/>
            <person name="Kirsch R."/>
            <person name="Pauchet Y."/>
        </authorList>
    </citation>
    <scope>NUCLEOTIDE SEQUENCE</scope>
    <source>
        <strain evidence="7">MMC_N1</strain>
    </source>
</reference>
<evidence type="ECO:0000256" key="1">
    <source>
        <dbReference type="ARBA" id="ARBA00022723"/>
    </source>
</evidence>
<feature type="domain" description="C2H2-type" evidence="6">
    <location>
        <begin position="2"/>
        <end position="24"/>
    </location>
</feature>
<evidence type="ECO:0000313" key="7">
    <source>
        <dbReference type="EMBL" id="KAJ8983714.1"/>
    </source>
</evidence>
<comment type="caution">
    <text evidence="7">The sequence shown here is derived from an EMBL/GenBank/DDBJ whole genome shotgun (WGS) entry which is preliminary data.</text>
</comment>
<keyword evidence="1" id="KW-0479">Metal-binding</keyword>
<evidence type="ECO:0000256" key="2">
    <source>
        <dbReference type="ARBA" id="ARBA00022737"/>
    </source>
</evidence>
<keyword evidence="2" id="KW-0677">Repeat</keyword>
<dbReference type="InterPro" id="IPR036236">
    <property type="entry name" value="Znf_C2H2_sf"/>
</dbReference>
<dbReference type="InterPro" id="IPR013087">
    <property type="entry name" value="Znf_C2H2_type"/>
</dbReference>
<protein>
    <recommendedName>
        <fullName evidence="6">C2H2-type domain-containing protein</fullName>
    </recommendedName>
</protein>
<dbReference type="Gene3D" id="3.30.160.60">
    <property type="entry name" value="Classic Zinc Finger"/>
    <property type="match status" value="1"/>
</dbReference>
<dbReference type="PROSITE" id="PS50157">
    <property type="entry name" value="ZINC_FINGER_C2H2_2"/>
    <property type="match status" value="1"/>
</dbReference>
<evidence type="ECO:0000313" key="8">
    <source>
        <dbReference type="Proteomes" id="UP001162164"/>
    </source>
</evidence>
<proteinExistence type="predicted"/>
<gene>
    <name evidence="7" type="ORF">NQ317_009149</name>
</gene>
<evidence type="ECO:0000256" key="4">
    <source>
        <dbReference type="ARBA" id="ARBA00022833"/>
    </source>
</evidence>
<accession>A0ABQ9K0M6</accession>
<keyword evidence="3 5" id="KW-0863">Zinc-finger</keyword>
<organism evidence="7 8">
    <name type="scientific">Molorchus minor</name>
    <dbReference type="NCBI Taxonomy" id="1323400"/>
    <lineage>
        <taxon>Eukaryota</taxon>
        <taxon>Metazoa</taxon>
        <taxon>Ecdysozoa</taxon>
        <taxon>Arthropoda</taxon>
        <taxon>Hexapoda</taxon>
        <taxon>Insecta</taxon>
        <taxon>Pterygota</taxon>
        <taxon>Neoptera</taxon>
        <taxon>Endopterygota</taxon>
        <taxon>Coleoptera</taxon>
        <taxon>Polyphaga</taxon>
        <taxon>Cucujiformia</taxon>
        <taxon>Chrysomeloidea</taxon>
        <taxon>Cerambycidae</taxon>
        <taxon>Lamiinae</taxon>
        <taxon>Monochamini</taxon>
        <taxon>Molorchus</taxon>
    </lineage>
</organism>
<evidence type="ECO:0000259" key="6">
    <source>
        <dbReference type="PROSITE" id="PS50157"/>
    </source>
</evidence>
<sequence>MFTCNLCLENFKTQNGLGIHINSHEEKFYKCSVCENGFRTKFGLGIPMRGHVEKHYNCSICQYETKNQHDMKLHIDIKHKKPLGRRIDFNTSLVRIFILIYETFHKKTIYYIFGRGIPQDSQASVLSSPNTLCENEEDNPTRLNRLTVKVLQHLTTYVTLTSIVVSAAGGRYQTLYDLVKPGKVEISSKKCGNPATDHLLVHQPITC</sequence>
<evidence type="ECO:0000256" key="5">
    <source>
        <dbReference type="PROSITE-ProRule" id="PRU00042"/>
    </source>
</evidence>
<dbReference type="SUPFAM" id="SSF57667">
    <property type="entry name" value="beta-beta-alpha zinc fingers"/>
    <property type="match status" value="2"/>
</dbReference>
<name>A0ABQ9K0M6_9CUCU</name>